<dbReference type="InterPro" id="IPR007842">
    <property type="entry name" value="HEPN_dom"/>
</dbReference>
<dbReference type="Proteomes" id="UP000316095">
    <property type="component" value="Unassembled WGS sequence"/>
</dbReference>
<evidence type="ECO:0000259" key="1">
    <source>
        <dbReference type="Pfam" id="PF05168"/>
    </source>
</evidence>
<dbReference type="EMBL" id="SJPG01000001">
    <property type="protein sequence ID" value="TWT62869.1"/>
    <property type="molecule type" value="Genomic_DNA"/>
</dbReference>
<dbReference type="Gene3D" id="1.20.120.330">
    <property type="entry name" value="Nucleotidyltransferases domain 2"/>
    <property type="match status" value="1"/>
</dbReference>
<keyword evidence="3" id="KW-1185">Reference proteome</keyword>
<proteinExistence type="predicted"/>
<accession>A0A5C5XK03</accession>
<dbReference type="OrthoDB" id="285419at2"/>
<comment type="caution">
    <text evidence="2">The sequence shown here is derived from an EMBL/GenBank/DDBJ whole genome shotgun (WGS) entry which is preliminary data.</text>
</comment>
<sequence length="221" mass="24726">MKTDERIAARLRELIKHGNNVSSSTGSEVITRGNRRDTSVEQTQFHAWRTKSLSILATGFGKDSIHYETYTSECTKAFKSNVMAGNGILGAALDDLENGHLFDYRKTVEADIFDDFLEQANHLSEQGYYQASVVVAGAVLEDGLRKLCAENNIELPEKPKLDMMNALLAKEGIYQKLTQKKITALADIRNSAAHGKLDQFDENEVKKMLVEVADFMEKYLS</sequence>
<gene>
    <name evidence="2" type="ORF">Pan54_36150</name>
</gene>
<dbReference type="Pfam" id="PF05168">
    <property type="entry name" value="HEPN"/>
    <property type="match status" value="1"/>
</dbReference>
<dbReference type="AlphaFoldDB" id="A0A5C5XK03"/>
<name>A0A5C5XK03_9PLAN</name>
<evidence type="ECO:0000313" key="3">
    <source>
        <dbReference type="Proteomes" id="UP000316095"/>
    </source>
</evidence>
<dbReference type="RefSeq" id="WP_146504682.1">
    <property type="nucleotide sequence ID" value="NZ_SJPG01000001.1"/>
</dbReference>
<reference evidence="2 3" key="1">
    <citation type="submission" date="2019-02" db="EMBL/GenBank/DDBJ databases">
        <title>Deep-cultivation of Planctomycetes and their phenomic and genomic characterization uncovers novel biology.</title>
        <authorList>
            <person name="Wiegand S."/>
            <person name="Jogler M."/>
            <person name="Boedeker C."/>
            <person name="Pinto D."/>
            <person name="Vollmers J."/>
            <person name="Rivas-Marin E."/>
            <person name="Kohn T."/>
            <person name="Peeters S.H."/>
            <person name="Heuer A."/>
            <person name="Rast P."/>
            <person name="Oberbeckmann S."/>
            <person name="Bunk B."/>
            <person name="Jeske O."/>
            <person name="Meyerdierks A."/>
            <person name="Storesund J.E."/>
            <person name="Kallscheuer N."/>
            <person name="Luecker S."/>
            <person name="Lage O.M."/>
            <person name="Pohl T."/>
            <person name="Merkel B.J."/>
            <person name="Hornburger P."/>
            <person name="Mueller R.-W."/>
            <person name="Bruemmer F."/>
            <person name="Labrenz M."/>
            <person name="Spormann A.M."/>
            <person name="Op Den Camp H."/>
            <person name="Overmann J."/>
            <person name="Amann R."/>
            <person name="Jetten M.S.M."/>
            <person name="Mascher T."/>
            <person name="Medema M.H."/>
            <person name="Devos D.P."/>
            <person name="Kaster A.-K."/>
            <person name="Ovreas L."/>
            <person name="Rohde M."/>
            <person name="Galperin M.Y."/>
            <person name="Jogler C."/>
        </authorList>
    </citation>
    <scope>NUCLEOTIDE SEQUENCE [LARGE SCALE GENOMIC DNA]</scope>
    <source>
        <strain evidence="2 3">Pan54</strain>
    </source>
</reference>
<evidence type="ECO:0000313" key="2">
    <source>
        <dbReference type="EMBL" id="TWT62869.1"/>
    </source>
</evidence>
<organism evidence="2 3">
    <name type="scientific">Rubinisphaera italica</name>
    <dbReference type="NCBI Taxonomy" id="2527969"/>
    <lineage>
        <taxon>Bacteria</taxon>
        <taxon>Pseudomonadati</taxon>
        <taxon>Planctomycetota</taxon>
        <taxon>Planctomycetia</taxon>
        <taxon>Planctomycetales</taxon>
        <taxon>Planctomycetaceae</taxon>
        <taxon>Rubinisphaera</taxon>
    </lineage>
</organism>
<feature type="domain" description="HEPN" evidence="1">
    <location>
        <begin position="115"/>
        <end position="217"/>
    </location>
</feature>
<protein>
    <recommendedName>
        <fullName evidence="1">HEPN domain-containing protein</fullName>
    </recommendedName>
</protein>